<comment type="caution">
    <text evidence="2">The sequence shown here is derived from an EMBL/GenBank/DDBJ whole genome shotgun (WGS) entry which is preliminary data.</text>
</comment>
<feature type="transmembrane region" description="Helical" evidence="1">
    <location>
        <begin position="112"/>
        <end position="130"/>
    </location>
</feature>
<dbReference type="EMBL" id="SEWG01000006">
    <property type="protein sequence ID" value="RYU87953.1"/>
    <property type="molecule type" value="Genomic_DNA"/>
</dbReference>
<keyword evidence="1" id="KW-0812">Transmembrane</keyword>
<dbReference type="OrthoDB" id="9788724at2"/>
<feature type="transmembrane region" description="Helical" evidence="1">
    <location>
        <begin position="48"/>
        <end position="69"/>
    </location>
</feature>
<protein>
    <submittedName>
        <fullName evidence="2">DUF5009 domain-containing protein</fullName>
    </submittedName>
</protein>
<dbReference type="PANTHER" id="PTHR31061">
    <property type="entry name" value="LD22376P"/>
    <property type="match status" value="1"/>
</dbReference>
<feature type="transmembrane region" description="Helical" evidence="1">
    <location>
        <begin position="142"/>
        <end position="161"/>
    </location>
</feature>
<keyword evidence="1" id="KW-0472">Membrane</keyword>
<feature type="transmembrane region" description="Helical" evidence="1">
    <location>
        <begin position="81"/>
        <end position="100"/>
    </location>
</feature>
<reference evidence="2 3" key="1">
    <citation type="submission" date="2019-02" db="EMBL/GenBank/DDBJ databases">
        <title>Bacterial novel species Mucilaginibacter sp. 17JY9-4 isolated from soil.</title>
        <authorList>
            <person name="Jung H.-Y."/>
        </authorList>
    </citation>
    <scope>NUCLEOTIDE SEQUENCE [LARGE SCALE GENOMIC DNA]</scope>
    <source>
        <strain evidence="2 3">17JY9-4</strain>
    </source>
</reference>
<feature type="transmembrane region" description="Helical" evidence="1">
    <location>
        <begin position="205"/>
        <end position="223"/>
    </location>
</feature>
<feature type="transmembrane region" description="Helical" evidence="1">
    <location>
        <begin position="173"/>
        <end position="193"/>
    </location>
</feature>
<feature type="transmembrane region" description="Helical" evidence="1">
    <location>
        <begin position="12"/>
        <end position="28"/>
    </location>
</feature>
<name>A0A4Q5LIB3_9SPHI</name>
<keyword evidence="1" id="KW-1133">Transmembrane helix</keyword>
<feature type="transmembrane region" description="Helical" evidence="1">
    <location>
        <begin position="367"/>
        <end position="385"/>
    </location>
</feature>
<dbReference type="PANTHER" id="PTHR31061:SF24">
    <property type="entry name" value="LD22376P"/>
    <property type="match status" value="1"/>
</dbReference>
<feature type="transmembrane region" description="Helical" evidence="1">
    <location>
        <begin position="328"/>
        <end position="347"/>
    </location>
</feature>
<keyword evidence="3" id="KW-1185">Reference proteome</keyword>
<dbReference type="RefSeq" id="WP_129877647.1">
    <property type="nucleotide sequence ID" value="NZ_SEWG01000006.1"/>
</dbReference>
<dbReference type="Proteomes" id="UP000293331">
    <property type="component" value="Unassembled WGS sequence"/>
</dbReference>
<sequence length="394" mass="45471">MSNLINRIRSIDAFRAVTMFLMIFVNDLDGVPNTPEWLKHADVNADALGLADTIFPAFLFIVGLSIPYAFKKRLYNEDAKLPLRIITRSFALIFIGFFHANMETYNEATTVLPKPVWDSLATFSFFFIFLDYSKTSSKLKQYIFQGFGVALLITMCILYKSTDPSHPWLHLTWWGILGLIGWSYLVCAFIYYYSNGVLWVQAAAWIFFMFFNIDFHFGMLNFLNGIQKYMWIAGNGAMQAFTMAGIFVSVMYMRLNQNKEIKMLWVGLLLIAVILFNLGFIVRYFSGGISKMRDTPSWVLICTGISLVVYAGFVYLVDFKHKFHWFKVIEPAGTNTFTCYLLPFLFYPLYQMTDLGYPEYFDQGTGGLIKCIIFSFVMVWLTGLLQKINVRLKI</sequence>
<proteinExistence type="predicted"/>
<gene>
    <name evidence="2" type="ORF">EWM62_15790</name>
</gene>
<evidence type="ECO:0000313" key="2">
    <source>
        <dbReference type="EMBL" id="RYU87953.1"/>
    </source>
</evidence>
<feature type="transmembrane region" description="Helical" evidence="1">
    <location>
        <begin position="264"/>
        <end position="285"/>
    </location>
</feature>
<feature type="transmembrane region" description="Helical" evidence="1">
    <location>
        <begin position="297"/>
        <end position="316"/>
    </location>
</feature>
<accession>A0A4Q5LIB3</accession>
<evidence type="ECO:0000256" key="1">
    <source>
        <dbReference type="SAM" id="Phobius"/>
    </source>
</evidence>
<dbReference type="AlphaFoldDB" id="A0A4Q5LIB3"/>
<feature type="transmembrane region" description="Helical" evidence="1">
    <location>
        <begin position="229"/>
        <end position="252"/>
    </location>
</feature>
<organism evidence="2 3">
    <name type="scientific">Mucilaginibacter terrigena</name>
    <dbReference type="NCBI Taxonomy" id="2492395"/>
    <lineage>
        <taxon>Bacteria</taxon>
        <taxon>Pseudomonadati</taxon>
        <taxon>Bacteroidota</taxon>
        <taxon>Sphingobacteriia</taxon>
        <taxon>Sphingobacteriales</taxon>
        <taxon>Sphingobacteriaceae</taxon>
        <taxon>Mucilaginibacter</taxon>
    </lineage>
</organism>
<evidence type="ECO:0000313" key="3">
    <source>
        <dbReference type="Proteomes" id="UP000293331"/>
    </source>
</evidence>